<dbReference type="KEGG" id="nfr:ERS450000_02593"/>
<dbReference type="Proteomes" id="UP000057820">
    <property type="component" value="Chromosome 1"/>
</dbReference>
<evidence type="ECO:0000313" key="2">
    <source>
        <dbReference type="EMBL" id="CRY77790.1"/>
    </source>
</evidence>
<organism evidence="2 3">
    <name type="scientific">Nocardia farcinica</name>
    <dbReference type="NCBI Taxonomy" id="37329"/>
    <lineage>
        <taxon>Bacteria</taxon>
        <taxon>Bacillati</taxon>
        <taxon>Actinomycetota</taxon>
        <taxon>Actinomycetes</taxon>
        <taxon>Mycobacteriales</taxon>
        <taxon>Nocardiaceae</taxon>
        <taxon>Nocardia</taxon>
    </lineage>
</organism>
<sequence>MTPPHSNIPRPRDTRGRGARLVAPSLGRAITSPADVRQVWKRHLGDQPVPPPRPRPNPLTEQEWQERARRAQLEAARQRLTGTTEAPWPEVESAWIESIRLARAVLQPTDPTKGATR</sequence>
<dbReference type="RefSeq" id="WP_060592728.1">
    <property type="nucleotide sequence ID" value="NZ_CP031418.1"/>
</dbReference>
<proteinExistence type="predicted"/>
<dbReference type="EMBL" id="LN868938">
    <property type="protein sequence ID" value="CRY77790.1"/>
    <property type="molecule type" value="Genomic_DNA"/>
</dbReference>
<feature type="compositionally biased region" description="Pro residues" evidence="1">
    <location>
        <begin position="48"/>
        <end position="57"/>
    </location>
</feature>
<reference evidence="3" key="1">
    <citation type="submission" date="2015-03" db="EMBL/GenBank/DDBJ databases">
        <authorList>
            <consortium name="Pathogen Informatics"/>
        </authorList>
    </citation>
    <scope>NUCLEOTIDE SEQUENCE [LARGE SCALE GENOMIC DNA]</scope>
    <source>
        <strain evidence="3">NCTC11134</strain>
    </source>
</reference>
<feature type="region of interest" description="Disordered" evidence="1">
    <location>
        <begin position="42"/>
        <end position="61"/>
    </location>
</feature>
<evidence type="ECO:0000313" key="3">
    <source>
        <dbReference type="Proteomes" id="UP000057820"/>
    </source>
</evidence>
<name>A0A0H5NPI5_NOCFR</name>
<accession>A0A0H5NPI5</accession>
<evidence type="ECO:0000256" key="1">
    <source>
        <dbReference type="SAM" id="MobiDB-lite"/>
    </source>
</evidence>
<feature type="region of interest" description="Disordered" evidence="1">
    <location>
        <begin position="1"/>
        <end position="34"/>
    </location>
</feature>
<protein>
    <submittedName>
        <fullName evidence="2">Uncharacterized protein</fullName>
    </submittedName>
</protein>
<gene>
    <name evidence="2" type="ORF">ERS450000_02593</name>
</gene>
<dbReference type="AlphaFoldDB" id="A0A0H5NPI5"/>